<dbReference type="Gene3D" id="2.30.110.20">
    <property type="entry name" value="Hcp1-like"/>
    <property type="match status" value="1"/>
</dbReference>
<dbReference type="AlphaFoldDB" id="A0A3B0YLL8"/>
<dbReference type="EMBL" id="UOFL01000101">
    <property type="protein sequence ID" value="VAW76152.1"/>
    <property type="molecule type" value="Genomic_DNA"/>
</dbReference>
<protein>
    <submittedName>
        <fullName evidence="1">Uncharacterized protein</fullName>
    </submittedName>
</protein>
<dbReference type="Pfam" id="PF05638">
    <property type="entry name" value="T6SS_HCP"/>
    <property type="match status" value="1"/>
</dbReference>
<dbReference type="NCBIfam" id="TIGR03344">
    <property type="entry name" value="VI_effect_Hcp1"/>
    <property type="match status" value="1"/>
</dbReference>
<reference evidence="1" key="1">
    <citation type="submission" date="2018-06" db="EMBL/GenBank/DDBJ databases">
        <authorList>
            <person name="Zhirakovskaya E."/>
        </authorList>
    </citation>
    <scope>NUCLEOTIDE SEQUENCE</scope>
</reference>
<accession>A0A3B0YLL8</accession>
<dbReference type="InterPro" id="IPR008514">
    <property type="entry name" value="T6SS_Hcp"/>
</dbReference>
<dbReference type="InterPro" id="IPR036624">
    <property type="entry name" value="Hcp1-lik_sf"/>
</dbReference>
<sequence>MANPIYAVFKDNTGAVLPGQIVENPDKDRSKRTDVAVEVVAMDHEIYLPTDEFSGKINSKRKHGELELLVEQDPVTPYFYKSIAEHWKFQNIELEFWSSDKAIHGQATVGNTLFFTVSLERASLTFVKPVLEDIKRKEYELYPHFVKIGLKYEYIKWLHHDGAIFGEDRDLTMVG</sequence>
<proteinExistence type="predicted"/>
<name>A0A3B0YLL8_9ZZZZ</name>
<gene>
    <name evidence="1" type="ORF">MNBD_GAMMA12-1829</name>
</gene>
<evidence type="ECO:0000313" key="1">
    <source>
        <dbReference type="EMBL" id="VAW76152.1"/>
    </source>
</evidence>
<organism evidence="1">
    <name type="scientific">hydrothermal vent metagenome</name>
    <dbReference type="NCBI Taxonomy" id="652676"/>
    <lineage>
        <taxon>unclassified sequences</taxon>
        <taxon>metagenomes</taxon>
        <taxon>ecological metagenomes</taxon>
    </lineage>
</organism>
<dbReference type="SUPFAM" id="SSF141452">
    <property type="entry name" value="Hcp1-like"/>
    <property type="match status" value="1"/>
</dbReference>